<proteinExistence type="predicted"/>
<dbReference type="Proteomes" id="UP000679179">
    <property type="component" value="Unassembled WGS sequence"/>
</dbReference>
<keyword evidence="2" id="KW-1185">Reference proteome</keyword>
<protein>
    <submittedName>
        <fullName evidence="1">Uncharacterized protein</fullName>
    </submittedName>
</protein>
<organism evidence="1 2">
    <name type="scientific">Clostridium polyendosporum</name>
    <dbReference type="NCBI Taxonomy" id="69208"/>
    <lineage>
        <taxon>Bacteria</taxon>
        <taxon>Bacillati</taxon>
        <taxon>Bacillota</taxon>
        <taxon>Clostridia</taxon>
        <taxon>Eubacteriales</taxon>
        <taxon>Clostridiaceae</taxon>
        <taxon>Clostridium</taxon>
    </lineage>
</organism>
<evidence type="ECO:0000313" key="2">
    <source>
        <dbReference type="Proteomes" id="UP000679179"/>
    </source>
</evidence>
<gene>
    <name evidence="1" type="ORF">CPJCM30710_26440</name>
</gene>
<reference evidence="1" key="1">
    <citation type="submission" date="2021-03" db="EMBL/GenBank/DDBJ databases">
        <title>Taxonomic study of Clostridium polyendosporum from meadow-gley soil under rice.</title>
        <authorList>
            <person name="Kobayashi H."/>
            <person name="Tanizawa Y."/>
            <person name="Yagura M."/>
        </authorList>
    </citation>
    <scope>NUCLEOTIDE SEQUENCE</scope>
    <source>
        <strain evidence="1">JCM 30710</strain>
    </source>
</reference>
<sequence length="58" mass="6700">MNKSNLVRIERVAQNTFKLLTELLKEVKALKKKSSAEALVADPGFRSDWDRINRRTRG</sequence>
<accession>A0A919S3K6</accession>
<comment type="caution">
    <text evidence="1">The sequence shown here is derived from an EMBL/GenBank/DDBJ whole genome shotgun (WGS) entry which is preliminary data.</text>
</comment>
<evidence type="ECO:0000313" key="1">
    <source>
        <dbReference type="EMBL" id="GIM29978.1"/>
    </source>
</evidence>
<name>A0A919S3K6_9CLOT</name>
<dbReference type="EMBL" id="BOPZ01000025">
    <property type="protein sequence ID" value="GIM29978.1"/>
    <property type="molecule type" value="Genomic_DNA"/>
</dbReference>
<dbReference type="AlphaFoldDB" id="A0A919S3K6"/>